<evidence type="ECO:0000256" key="4">
    <source>
        <dbReference type="ARBA" id="ARBA00022490"/>
    </source>
</evidence>
<dbReference type="PANTHER" id="PTHR33705">
    <property type="entry name" value="PHOSPHOCARRIER PROTEIN HPR"/>
    <property type="match status" value="1"/>
</dbReference>
<proteinExistence type="predicted"/>
<keyword evidence="8" id="KW-1185">Reference proteome</keyword>
<evidence type="ECO:0000256" key="5">
    <source>
        <dbReference type="ARBA" id="ARBA00022683"/>
    </source>
</evidence>
<comment type="caution">
    <text evidence="7">The sequence shown here is derived from an EMBL/GenBank/DDBJ whole genome shotgun (WGS) entry which is preliminary data.</text>
</comment>
<accession>A0ABW2XL88</accession>
<dbReference type="PROSITE" id="PS00589">
    <property type="entry name" value="PTS_HPR_SER"/>
    <property type="match status" value="1"/>
</dbReference>
<dbReference type="Pfam" id="PF00381">
    <property type="entry name" value="PTS-HPr"/>
    <property type="match status" value="1"/>
</dbReference>
<evidence type="ECO:0000256" key="1">
    <source>
        <dbReference type="ARBA" id="ARBA00003681"/>
    </source>
</evidence>
<evidence type="ECO:0000259" key="6">
    <source>
        <dbReference type="PROSITE" id="PS51350"/>
    </source>
</evidence>
<dbReference type="CDD" id="cd00367">
    <property type="entry name" value="PTS-HPr_like"/>
    <property type="match status" value="1"/>
</dbReference>
<keyword evidence="4" id="KW-0963">Cytoplasm</keyword>
<dbReference type="NCBIfam" id="TIGR01003">
    <property type="entry name" value="PTS_HPr_family"/>
    <property type="match status" value="1"/>
</dbReference>
<protein>
    <recommendedName>
        <fullName evidence="3">Phosphocarrier protein HPr</fullName>
    </recommendedName>
</protein>
<organism evidence="7 8">
    <name type="scientific">Actinomadura fibrosa</name>
    <dbReference type="NCBI Taxonomy" id="111802"/>
    <lineage>
        <taxon>Bacteria</taxon>
        <taxon>Bacillati</taxon>
        <taxon>Actinomycetota</taxon>
        <taxon>Actinomycetes</taxon>
        <taxon>Streptosporangiales</taxon>
        <taxon>Thermomonosporaceae</taxon>
        <taxon>Actinomadura</taxon>
    </lineage>
</organism>
<evidence type="ECO:0000256" key="2">
    <source>
        <dbReference type="ARBA" id="ARBA00004496"/>
    </source>
</evidence>
<name>A0ABW2XL88_9ACTN</name>
<dbReference type="InterPro" id="IPR000032">
    <property type="entry name" value="HPr-like"/>
</dbReference>
<dbReference type="Proteomes" id="UP001597063">
    <property type="component" value="Unassembled WGS sequence"/>
</dbReference>
<evidence type="ECO:0000313" key="8">
    <source>
        <dbReference type="Proteomes" id="UP001597063"/>
    </source>
</evidence>
<evidence type="ECO:0000313" key="7">
    <source>
        <dbReference type="EMBL" id="MFD0685286.1"/>
    </source>
</evidence>
<keyword evidence="5" id="KW-0598">Phosphotransferase system</keyword>
<evidence type="ECO:0000256" key="3">
    <source>
        <dbReference type="ARBA" id="ARBA00020422"/>
    </source>
</evidence>
<dbReference type="InterPro" id="IPR050399">
    <property type="entry name" value="HPr"/>
</dbReference>
<dbReference type="PRINTS" id="PR00107">
    <property type="entry name" value="PHOSPHOCPHPR"/>
</dbReference>
<dbReference type="EMBL" id="JBHTGP010000006">
    <property type="protein sequence ID" value="MFD0685286.1"/>
    <property type="molecule type" value="Genomic_DNA"/>
</dbReference>
<comment type="subcellular location">
    <subcellularLocation>
        <location evidence="2">Cytoplasm</location>
    </subcellularLocation>
</comment>
<dbReference type="SUPFAM" id="SSF55594">
    <property type="entry name" value="HPr-like"/>
    <property type="match status" value="1"/>
</dbReference>
<dbReference type="RefSeq" id="WP_131760233.1">
    <property type="nucleotide sequence ID" value="NZ_CAACUY010000108.1"/>
</dbReference>
<feature type="domain" description="HPr" evidence="6">
    <location>
        <begin position="1"/>
        <end position="89"/>
    </location>
</feature>
<dbReference type="PROSITE" id="PS51350">
    <property type="entry name" value="PTS_HPR_DOM"/>
    <property type="match status" value="1"/>
</dbReference>
<reference evidence="8" key="1">
    <citation type="journal article" date="2019" name="Int. J. Syst. Evol. Microbiol.">
        <title>The Global Catalogue of Microorganisms (GCM) 10K type strain sequencing project: providing services to taxonomists for standard genome sequencing and annotation.</title>
        <authorList>
            <consortium name="The Broad Institute Genomics Platform"/>
            <consortium name="The Broad Institute Genome Sequencing Center for Infectious Disease"/>
            <person name="Wu L."/>
            <person name="Ma J."/>
        </authorList>
    </citation>
    <scope>NUCLEOTIDE SEQUENCE [LARGE SCALE GENOMIC DNA]</scope>
    <source>
        <strain evidence="8">JCM 9371</strain>
    </source>
</reference>
<gene>
    <name evidence="7" type="ORF">ACFQZM_12325</name>
</gene>
<dbReference type="Gene3D" id="3.30.1340.10">
    <property type="entry name" value="HPr-like"/>
    <property type="match status" value="1"/>
</dbReference>
<dbReference type="InterPro" id="IPR035895">
    <property type="entry name" value="HPr-like_sf"/>
</dbReference>
<dbReference type="PANTHER" id="PTHR33705:SF2">
    <property type="entry name" value="PHOSPHOCARRIER PROTEIN NPR"/>
    <property type="match status" value="1"/>
</dbReference>
<dbReference type="PROSITE" id="PS00369">
    <property type="entry name" value="PTS_HPR_HIS"/>
    <property type="match status" value="1"/>
</dbReference>
<dbReference type="InterPro" id="IPR001020">
    <property type="entry name" value="PTS_HPr_His_P_site"/>
</dbReference>
<comment type="function">
    <text evidence="1">General (non sugar-specific) component of the phosphoenolpyruvate-dependent sugar phosphotransferase system (sugar PTS). This major carbohydrate active-transport system catalyzes the phosphorylation of incoming sugar substrates concomitantly with their translocation across the cell membrane. The phosphoryl group from phosphoenolpyruvate (PEP) is transferred to the phosphoryl carrier protein HPr by enzyme I. Phospho-HPr then transfers it to the PTS EIIA domain.</text>
</comment>
<dbReference type="InterPro" id="IPR002114">
    <property type="entry name" value="PTS_HPr_Ser_P_site"/>
</dbReference>
<sequence length="90" mass="9259">MSERKVTIESRVGLHARPAALFVQTAAKAPGEVTVAKPGGKPVNAKSILAVLGMDARHGEEVVISADGEGADTLLDSLEALLSKPEPESA</sequence>